<dbReference type="GO" id="GO:0005737">
    <property type="term" value="C:cytoplasm"/>
    <property type="evidence" value="ECO:0007669"/>
    <property type="project" value="TreeGrafter"/>
</dbReference>
<dbReference type="GO" id="GO:0005524">
    <property type="term" value="F:ATP binding"/>
    <property type="evidence" value="ECO:0007669"/>
    <property type="project" value="InterPro"/>
</dbReference>
<dbReference type="InterPro" id="IPR011704">
    <property type="entry name" value="ATPase_dyneun-rel_AAA"/>
</dbReference>
<dbReference type="Pfam" id="PF07728">
    <property type="entry name" value="AAA_5"/>
    <property type="match status" value="1"/>
</dbReference>
<dbReference type="PANTHER" id="PTHR21610">
    <property type="entry name" value="VON WILLEBRAND FACTOR A DOMAIN-CONTAINING PROTEIN 8"/>
    <property type="match status" value="1"/>
</dbReference>
<evidence type="ECO:0000313" key="2">
    <source>
        <dbReference type="EMBL" id="JAG61552.1"/>
    </source>
</evidence>
<dbReference type="InterPro" id="IPR027417">
    <property type="entry name" value="P-loop_NTPase"/>
</dbReference>
<dbReference type="SUPFAM" id="SSF52540">
    <property type="entry name" value="P-loop containing nucleoside triphosphate hydrolases"/>
    <property type="match status" value="1"/>
</dbReference>
<protein>
    <recommendedName>
        <fullName evidence="1">ATPase dynein-related AAA domain-containing protein</fullName>
    </recommendedName>
</protein>
<name>A0A0K8T7P4_LYGHE</name>
<dbReference type="InterPro" id="IPR039891">
    <property type="entry name" value="VWA8"/>
</dbReference>
<organism evidence="2">
    <name type="scientific">Lygus hesperus</name>
    <name type="common">Western plant bug</name>
    <dbReference type="NCBI Taxonomy" id="30085"/>
    <lineage>
        <taxon>Eukaryota</taxon>
        <taxon>Metazoa</taxon>
        <taxon>Ecdysozoa</taxon>
        <taxon>Arthropoda</taxon>
        <taxon>Hexapoda</taxon>
        <taxon>Insecta</taxon>
        <taxon>Pterygota</taxon>
        <taxon>Neoptera</taxon>
        <taxon>Paraneoptera</taxon>
        <taxon>Hemiptera</taxon>
        <taxon>Heteroptera</taxon>
        <taxon>Panheteroptera</taxon>
        <taxon>Cimicomorpha</taxon>
        <taxon>Miridae</taxon>
        <taxon>Mirini</taxon>
        <taxon>Lygus</taxon>
    </lineage>
</organism>
<proteinExistence type="predicted"/>
<accession>A0A0K8T7P4</accession>
<dbReference type="PANTHER" id="PTHR21610:SF9">
    <property type="entry name" value="VON WILLEBRAND FACTOR A DOMAIN-CONTAINING PROTEIN 8"/>
    <property type="match status" value="1"/>
</dbReference>
<dbReference type="Gene3D" id="3.40.50.300">
    <property type="entry name" value="P-loop containing nucleotide triphosphate hydrolases"/>
    <property type="match status" value="1"/>
</dbReference>
<dbReference type="GO" id="GO:0016887">
    <property type="term" value="F:ATP hydrolysis activity"/>
    <property type="evidence" value="ECO:0007669"/>
    <property type="project" value="InterPro"/>
</dbReference>
<feature type="domain" description="ATPase dynein-related AAA" evidence="1">
    <location>
        <begin position="89"/>
        <end position="245"/>
    </location>
</feature>
<dbReference type="AlphaFoldDB" id="A0A0K8T7P4"/>
<sequence>MSAQNITLLRRLNVLRRVLTHRNCGDLRISYCTAPDKGETAVDIGGVRKVLIPPKVKEYVPIDFLPIECDQETLHQLRWMLQKDLLAQDMFLMGRPGPLKRRLAMQFLELTQREMEFVSLSRDTTEADLKQRREIVSSTAKYIDQSAVKAALEGRILVMEGIEKAERNVLPVLNNLLENREMHLEDGRFLIPAERYDKLVKEHGEDEVKRWNLVRVSENFRVIALGLPVPGYLGNPLDPPLRSRFQARDIPPPSYQDLSSALESTFPKAPHDKVQNLLSCAFALISPEASTLGLPDFPLENLPRIVRLLELYPWLNVQDALGRLYPKNYMLNNEGIKSVDTLLNTFRITSKTIGTKVSSIQCSASSATVEMSSKAFKQLFRHPVACFHLKTWIIL</sequence>
<evidence type="ECO:0000259" key="1">
    <source>
        <dbReference type="Pfam" id="PF07728"/>
    </source>
</evidence>
<reference evidence="2" key="1">
    <citation type="submission" date="2014-09" db="EMBL/GenBank/DDBJ databases">
        <authorList>
            <person name="Magalhaes I.L.F."/>
            <person name="Oliveira U."/>
            <person name="Santos F.R."/>
            <person name="Vidigal T.H.D.A."/>
            <person name="Brescovit A.D."/>
            <person name="Santos A.J."/>
        </authorList>
    </citation>
    <scope>NUCLEOTIDE SEQUENCE</scope>
</reference>
<dbReference type="FunFam" id="3.40.50.300:FF:000587">
    <property type="entry name" value="von Willebrand factor A domain containing 8"/>
    <property type="match status" value="1"/>
</dbReference>
<dbReference type="EMBL" id="GBRD01004269">
    <property type="protein sequence ID" value="JAG61552.1"/>
    <property type="molecule type" value="Transcribed_RNA"/>
</dbReference>